<protein>
    <submittedName>
        <fullName evidence="1">Uncharacterized protein</fullName>
    </submittedName>
</protein>
<proteinExistence type="predicted"/>
<name>A0A161KG42_9ZZZZ</name>
<dbReference type="AlphaFoldDB" id="A0A161KG42"/>
<organism evidence="1">
    <name type="scientific">hydrothermal vent metagenome</name>
    <dbReference type="NCBI Taxonomy" id="652676"/>
    <lineage>
        <taxon>unclassified sequences</taxon>
        <taxon>metagenomes</taxon>
        <taxon>ecological metagenomes</taxon>
    </lineage>
</organism>
<evidence type="ECO:0000313" key="1">
    <source>
        <dbReference type="EMBL" id="CUV04356.1"/>
    </source>
</evidence>
<sequence>MPANTRVLHIISSSYPLRGFLDLATFVLTRNARSTVMYKGIMITRLATQATYPKHAFVD</sequence>
<reference evidence="1" key="1">
    <citation type="submission" date="2015-10" db="EMBL/GenBank/DDBJ databases">
        <authorList>
            <person name="Gilbert D.G."/>
        </authorList>
    </citation>
    <scope>NUCLEOTIDE SEQUENCE</scope>
</reference>
<dbReference type="EMBL" id="FAXA01000132">
    <property type="protein sequence ID" value="CUV04356.1"/>
    <property type="molecule type" value="Genomic_DNA"/>
</dbReference>
<gene>
    <name evidence="1" type="ORF">MGWOODY_Clf1414</name>
</gene>
<accession>A0A161KG42</accession>